<dbReference type="InterPro" id="IPR016169">
    <property type="entry name" value="FAD-bd_PCMH_sub2"/>
</dbReference>
<feature type="domain" description="FAD-binding PCMH-type" evidence="1">
    <location>
        <begin position="19"/>
        <end position="190"/>
    </location>
</feature>
<dbReference type="InterPro" id="IPR010031">
    <property type="entry name" value="FAD_lactone_oxidase-like"/>
</dbReference>
<dbReference type="PROSITE" id="PS51387">
    <property type="entry name" value="FAD_PCMH"/>
    <property type="match status" value="1"/>
</dbReference>
<dbReference type="PANTHER" id="PTHR43762">
    <property type="entry name" value="L-GULONOLACTONE OXIDASE"/>
    <property type="match status" value="1"/>
</dbReference>
<protein>
    <submittedName>
        <fullName evidence="2">FAD-binding oxidoreductase</fullName>
    </submittedName>
</protein>
<dbReference type="GO" id="GO:0071949">
    <property type="term" value="F:FAD binding"/>
    <property type="evidence" value="ECO:0007669"/>
    <property type="project" value="InterPro"/>
</dbReference>
<evidence type="ECO:0000313" key="2">
    <source>
        <dbReference type="EMBL" id="OZC03783.1"/>
    </source>
</evidence>
<proteinExistence type="predicted"/>
<gene>
    <name evidence="2" type="ORF">BSZ36_12790</name>
</gene>
<dbReference type="GO" id="GO:0003885">
    <property type="term" value="F:D-arabinono-1,4-lactone oxidase activity"/>
    <property type="evidence" value="ECO:0007669"/>
    <property type="project" value="TreeGrafter"/>
</dbReference>
<keyword evidence="3" id="KW-1185">Reference proteome</keyword>
<organism evidence="2 3">
    <name type="scientific">Rubricoccus marinus</name>
    <dbReference type="NCBI Taxonomy" id="716817"/>
    <lineage>
        <taxon>Bacteria</taxon>
        <taxon>Pseudomonadati</taxon>
        <taxon>Rhodothermota</taxon>
        <taxon>Rhodothermia</taxon>
        <taxon>Rhodothermales</taxon>
        <taxon>Rubricoccaceae</taxon>
        <taxon>Rubricoccus</taxon>
    </lineage>
</organism>
<name>A0A259U179_9BACT</name>
<dbReference type="PANTHER" id="PTHR43762:SF1">
    <property type="entry name" value="D-ARABINONO-1,4-LACTONE OXIDASE"/>
    <property type="match status" value="1"/>
</dbReference>
<dbReference type="Gene3D" id="3.30.465.10">
    <property type="match status" value="1"/>
</dbReference>
<dbReference type="Proteomes" id="UP000216446">
    <property type="component" value="Unassembled WGS sequence"/>
</dbReference>
<reference evidence="2 3" key="1">
    <citation type="submission" date="2016-11" db="EMBL/GenBank/DDBJ databases">
        <title>Study of marine rhodopsin-containing bacteria.</title>
        <authorList>
            <person name="Yoshizawa S."/>
            <person name="Kumagai Y."/>
            <person name="Kogure K."/>
        </authorList>
    </citation>
    <scope>NUCLEOTIDE SEQUENCE [LARGE SCALE GENOMIC DNA]</scope>
    <source>
        <strain evidence="2 3">SG-29</strain>
    </source>
</reference>
<evidence type="ECO:0000259" key="1">
    <source>
        <dbReference type="PROSITE" id="PS51387"/>
    </source>
</evidence>
<dbReference type="InParanoid" id="A0A259U179"/>
<dbReference type="EMBL" id="MQWB01000001">
    <property type="protein sequence ID" value="OZC03783.1"/>
    <property type="molecule type" value="Genomic_DNA"/>
</dbReference>
<dbReference type="InterPro" id="IPR016166">
    <property type="entry name" value="FAD-bd_PCMH"/>
</dbReference>
<dbReference type="InterPro" id="IPR036318">
    <property type="entry name" value="FAD-bd_PCMH-like_sf"/>
</dbReference>
<dbReference type="Pfam" id="PF01565">
    <property type="entry name" value="FAD_binding_4"/>
    <property type="match status" value="1"/>
</dbReference>
<sequence length="448" mass="48758">MSRITADSQRHHLSWGRTPKLAPARVVAPGWQSEVTDLGGFDRPLLAYGQGRSYGDACLNEDGVILDTIGLDRFIAFDPASGLVRCEAGVTLADVLALVVPHGWFLPVTPGTKYVTVAGAVANDVHGKNHHAAGTFGRFVTRLELKRSSGETLDLTPEAGAPEADLFRATVGGLGLTGFITWVEFRLVPIASDQITGRSTKFESLEAFFALSEVASGESPYVVSWIDTLRPEGRGILMQGDHAASGDLPEIGDTPPEAKLGLPINAPNWALNKLTVRAFNAAYYGRQRQREAPIWQHYEPFFYPLDIAKDWNRGYGKRGFFQYQFVVPFADGGDAVREILGRLAASGEGSFLAVLKTFGDVPSPGIMSFPREGVTLALDLPNRGAETVRLLRGCDAIVREAGGAVYPAKDATMTPESFRAFFPQWEAFAEHIDPAFSSSFWRRVTHDS</sequence>
<evidence type="ECO:0000313" key="3">
    <source>
        <dbReference type="Proteomes" id="UP000216446"/>
    </source>
</evidence>
<comment type="caution">
    <text evidence="2">The sequence shown here is derived from an EMBL/GenBank/DDBJ whole genome shotgun (WGS) entry which is preliminary data.</text>
</comment>
<dbReference type="SUPFAM" id="SSF56176">
    <property type="entry name" value="FAD-binding/transporter-associated domain-like"/>
    <property type="match status" value="1"/>
</dbReference>
<accession>A0A259U179</accession>
<dbReference type="RefSeq" id="WP_094549534.1">
    <property type="nucleotide sequence ID" value="NZ_MQWB01000001.1"/>
</dbReference>
<dbReference type="InterPro" id="IPR006094">
    <property type="entry name" value="Oxid_FAD_bind_N"/>
</dbReference>
<dbReference type="OrthoDB" id="545125at2"/>
<dbReference type="AlphaFoldDB" id="A0A259U179"/>